<evidence type="ECO:0000259" key="5">
    <source>
        <dbReference type="PROSITE" id="PS51186"/>
    </source>
</evidence>
<organism evidence="6">
    <name type="scientific">Pseudomonas urmiensis</name>
    <dbReference type="NCBI Taxonomy" id="2745493"/>
    <lineage>
        <taxon>Bacteria</taxon>
        <taxon>Pseudomonadati</taxon>
        <taxon>Pseudomonadota</taxon>
        <taxon>Gammaproteobacteria</taxon>
        <taxon>Pseudomonadales</taxon>
        <taxon>Pseudomonadaceae</taxon>
        <taxon>Pseudomonas</taxon>
    </lineage>
</organism>
<dbReference type="InterPro" id="IPR051531">
    <property type="entry name" value="N-acetyltransferase"/>
</dbReference>
<feature type="region of interest" description="Disordered" evidence="4">
    <location>
        <begin position="154"/>
        <end position="175"/>
    </location>
</feature>
<dbReference type="Proteomes" id="UP000599879">
    <property type="component" value="Unassembled WGS sequence"/>
</dbReference>
<dbReference type="InterPro" id="IPR000182">
    <property type="entry name" value="GNAT_dom"/>
</dbReference>
<evidence type="ECO:0000256" key="3">
    <source>
        <dbReference type="ARBA" id="ARBA00038502"/>
    </source>
</evidence>
<evidence type="ECO:0000256" key="1">
    <source>
        <dbReference type="ARBA" id="ARBA00022679"/>
    </source>
</evidence>
<keyword evidence="1" id="KW-0808">Transferase</keyword>
<evidence type="ECO:0000313" key="8">
    <source>
        <dbReference type="EMBL" id="MFK5735091.1"/>
    </source>
</evidence>
<dbReference type="Pfam" id="PF13302">
    <property type="entry name" value="Acetyltransf_3"/>
    <property type="match status" value="1"/>
</dbReference>
<dbReference type="RefSeq" id="WP_186555197.1">
    <property type="nucleotide sequence ID" value="NZ_JABWRE020000001.1"/>
</dbReference>
<reference evidence="8 9" key="1">
    <citation type="journal article" date="2012" name="Plant Soil">
        <title>Screening of plant growth-promoting traits in arsenic-resistant bacteria isolated from the rhizosphere of soybean plants from Argentinean agricultural soil.</title>
        <authorList>
            <person name="Wevar Oller A.L."/>
            <person name="Talano M.A."/>
            <person name="Agostini E."/>
        </authorList>
    </citation>
    <scope>NUCLEOTIDE SEQUENCE [LARGE SCALE GENOMIC DNA]</scope>
    <source>
        <strain evidence="8 9">AW4</strain>
    </source>
</reference>
<protein>
    <submittedName>
        <fullName evidence="6">GNAT family N-acetyltransferase</fullName>
    </submittedName>
</protein>
<dbReference type="CDD" id="cd04301">
    <property type="entry name" value="NAT_SF"/>
    <property type="match status" value="1"/>
</dbReference>
<dbReference type="SUPFAM" id="SSF55729">
    <property type="entry name" value="Acyl-CoA N-acyltransferases (Nat)"/>
    <property type="match status" value="1"/>
</dbReference>
<evidence type="ECO:0000256" key="2">
    <source>
        <dbReference type="ARBA" id="ARBA00023315"/>
    </source>
</evidence>
<evidence type="ECO:0000256" key="4">
    <source>
        <dbReference type="SAM" id="MobiDB-lite"/>
    </source>
</evidence>
<dbReference type="AlphaFoldDB" id="A0A923G239"/>
<comment type="caution">
    <text evidence="6">The sequence shown here is derived from an EMBL/GenBank/DDBJ whole genome shotgun (WGS) entry which is preliminary data.</text>
</comment>
<dbReference type="Proteomes" id="UP001621534">
    <property type="component" value="Unassembled WGS sequence"/>
</dbReference>
<keyword evidence="9" id="KW-1185">Reference proteome</keyword>
<reference evidence="6" key="2">
    <citation type="journal article" date="2020" name="Microorganisms">
        <title>Reliable Identification of Environmental Pseudomonas Isolates Using the rpoD Gene.</title>
        <authorList>
            <consortium name="The Broad Institute Genome Sequencing Platform"/>
            <person name="Girard L."/>
            <person name="Lood C."/>
            <person name="Rokni-Zadeh H."/>
            <person name="van Noort V."/>
            <person name="Lavigne R."/>
            <person name="De Mot R."/>
        </authorList>
    </citation>
    <scope>NUCLEOTIDE SEQUENCE</scope>
    <source>
        <strain evidence="6">SWRI10</strain>
    </source>
</reference>
<reference evidence="8" key="5">
    <citation type="submission" date="2021-07" db="EMBL/GenBank/DDBJ databases">
        <authorList>
            <person name="Wevar Oller A.L."/>
            <person name="Talano M.A."/>
            <person name="Torres Tejerizo G.A."/>
            <person name="Agostini E."/>
        </authorList>
    </citation>
    <scope>NUCLEOTIDE SEQUENCE</scope>
    <source>
        <strain evidence="8">AW4</strain>
    </source>
</reference>
<dbReference type="EMBL" id="JABWRE020000001">
    <property type="protein sequence ID" value="MBV4536576.1"/>
    <property type="molecule type" value="Genomic_DNA"/>
</dbReference>
<dbReference type="PANTHER" id="PTHR43792:SF8">
    <property type="entry name" value="[RIBOSOMAL PROTEIN US5]-ALANINE N-ACETYLTRANSFERASE"/>
    <property type="match status" value="1"/>
</dbReference>
<evidence type="ECO:0000313" key="7">
    <source>
        <dbReference type="EMBL" id="MBV4536576.1"/>
    </source>
</evidence>
<dbReference type="EMBL" id="JAHWXS010000017">
    <property type="protein sequence ID" value="MFK5735091.1"/>
    <property type="molecule type" value="Genomic_DNA"/>
</dbReference>
<keyword evidence="2" id="KW-0012">Acyltransferase</keyword>
<comment type="similarity">
    <text evidence="3">Belongs to the acetyltransferase family. RimJ subfamily.</text>
</comment>
<dbReference type="Gene3D" id="3.40.630.30">
    <property type="match status" value="1"/>
</dbReference>
<dbReference type="InterPro" id="IPR016181">
    <property type="entry name" value="Acyl_CoA_acyltransferase"/>
</dbReference>
<reference evidence="6" key="3">
    <citation type="submission" date="2020-07" db="EMBL/GenBank/DDBJ databases">
        <authorList>
            <person name="Lood C."/>
            <person name="Girard L."/>
        </authorList>
    </citation>
    <scope>NUCLEOTIDE SEQUENCE</scope>
    <source>
        <strain evidence="6">SWRI10</strain>
    </source>
</reference>
<evidence type="ECO:0000313" key="6">
    <source>
        <dbReference type="EMBL" id="MBC3441633.1"/>
    </source>
</evidence>
<feature type="domain" description="N-acetyltransferase" evidence="5">
    <location>
        <begin position="26"/>
        <end position="175"/>
    </location>
</feature>
<evidence type="ECO:0000313" key="9">
    <source>
        <dbReference type="Proteomes" id="UP001621534"/>
    </source>
</evidence>
<dbReference type="EMBL" id="JABWRE010000008">
    <property type="protein sequence ID" value="MBC3441633.1"/>
    <property type="molecule type" value="Genomic_DNA"/>
</dbReference>
<gene>
    <name evidence="7" type="ORF">HU737_011335</name>
    <name evidence="6" type="ORF">HU737_13150</name>
    <name evidence="8" type="ORF">KW869_16270</name>
</gene>
<sequence length="175" mass="19229">MAPPTCAAKLPHTLTTPRLRVSRPDLALAPHLHQALLASYALHQPFLIWAKPDWTLEQIEQGLEESQADFHTPTGEKRYFVLEPNTGEVIGCIGLTPRAEEYEVGYWVSQGFAGKGLMREALNTLLDAVDAAVWLTTAVDNAASQRLAERAGFSRVGEAPRPNDPATQGLLYRRG</sequence>
<dbReference type="GO" id="GO:0016747">
    <property type="term" value="F:acyltransferase activity, transferring groups other than amino-acyl groups"/>
    <property type="evidence" value="ECO:0007669"/>
    <property type="project" value="InterPro"/>
</dbReference>
<name>A0A923G239_9PSED</name>
<accession>A0A923G239</accession>
<reference evidence="7" key="4">
    <citation type="submission" date="2021-06" db="EMBL/GenBank/DDBJ databases">
        <title>Updating the genus Pseudomonas: Description of 43 new species and partition of the Pseudomonas putida group.</title>
        <authorList>
            <person name="Girard L."/>
            <person name="Lood C."/>
            <person name="Vandamme P."/>
            <person name="Rokni-Zadeh H."/>
            <person name="Van Noort V."/>
            <person name="Hofte M."/>
            <person name="Lavigne R."/>
            <person name="De Mot R."/>
        </authorList>
    </citation>
    <scope>NUCLEOTIDE SEQUENCE</scope>
    <source>
        <strain evidence="7">SWRI10</strain>
    </source>
</reference>
<dbReference type="PROSITE" id="PS51186">
    <property type="entry name" value="GNAT"/>
    <property type="match status" value="1"/>
</dbReference>
<proteinExistence type="inferred from homology"/>
<dbReference type="PANTHER" id="PTHR43792">
    <property type="entry name" value="GNAT FAMILY, PUTATIVE (AFU_ORTHOLOGUE AFUA_3G00765)-RELATED-RELATED"/>
    <property type="match status" value="1"/>
</dbReference>